<keyword evidence="4" id="KW-1185">Reference proteome</keyword>
<reference evidence="3" key="2">
    <citation type="submission" date="2021-09" db="EMBL/GenBank/DDBJ databases">
        <authorList>
            <person name="Jia N."/>
            <person name="Wang J."/>
            <person name="Shi W."/>
            <person name="Du L."/>
            <person name="Sun Y."/>
            <person name="Zhan W."/>
            <person name="Jiang J."/>
            <person name="Wang Q."/>
            <person name="Zhang B."/>
            <person name="Ji P."/>
            <person name="Sakyi L.B."/>
            <person name="Cui X."/>
            <person name="Yuan T."/>
            <person name="Jiang B."/>
            <person name="Yang W."/>
            <person name="Lam T.T.-Y."/>
            <person name="Chang Q."/>
            <person name="Ding S."/>
            <person name="Wang X."/>
            <person name="Zhu J."/>
            <person name="Ruan X."/>
            <person name="Zhao L."/>
            <person name="Wei J."/>
            <person name="Que T."/>
            <person name="Du C."/>
            <person name="Cheng J."/>
            <person name="Dai P."/>
            <person name="Han X."/>
            <person name="Huang E."/>
            <person name="Gao Y."/>
            <person name="Liu J."/>
            <person name="Shao H."/>
            <person name="Ye R."/>
            <person name="Li L."/>
            <person name="Wei W."/>
            <person name="Wang X."/>
            <person name="Wang C."/>
            <person name="Huo Q."/>
            <person name="Li W."/>
            <person name="Guo W."/>
            <person name="Chen H."/>
            <person name="Chen S."/>
            <person name="Zhou L."/>
            <person name="Zhou L."/>
            <person name="Ni X."/>
            <person name="Tian J."/>
            <person name="Zhou Y."/>
            <person name="Sheng Y."/>
            <person name="Liu T."/>
            <person name="Pan Y."/>
            <person name="Xia L."/>
            <person name="Li J."/>
            <person name="Zhao F."/>
            <person name="Cao W."/>
        </authorList>
    </citation>
    <scope>NUCLEOTIDE SEQUENCE</scope>
    <source>
        <strain evidence="3">Rmic-2018</strain>
        <tissue evidence="3">Larvae</tissue>
    </source>
</reference>
<dbReference type="GO" id="GO:0071014">
    <property type="term" value="C:post-mRNA release spliceosomal complex"/>
    <property type="evidence" value="ECO:0007669"/>
    <property type="project" value="TreeGrafter"/>
</dbReference>
<feature type="compositionally biased region" description="Polar residues" evidence="2">
    <location>
        <begin position="274"/>
        <end position="285"/>
    </location>
</feature>
<reference evidence="3" key="1">
    <citation type="journal article" date="2020" name="Cell">
        <title>Large-Scale Comparative Analyses of Tick Genomes Elucidate Their Genetic Diversity and Vector Capacities.</title>
        <authorList>
            <consortium name="Tick Genome and Microbiome Consortium (TIGMIC)"/>
            <person name="Jia N."/>
            <person name="Wang J."/>
            <person name="Shi W."/>
            <person name="Du L."/>
            <person name="Sun Y."/>
            <person name="Zhan W."/>
            <person name="Jiang J.F."/>
            <person name="Wang Q."/>
            <person name="Zhang B."/>
            <person name="Ji P."/>
            <person name="Bell-Sakyi L."/>
            <person name="Cui X.M."/>
            <person name="Yuan T.T."/>
            <person name="Jiang B.G."/>
            <person name="Yang W.F."/>
            <person name="Lam T.T."/>
            <person name="Chang Q.C."/>
            <person name="Ding S.J."/>
            <person name="Wang X.J."/>
            <person name="Zhu J.G."/>
            <person name="Ruan X.D."/>
            <person name="Zhao L."/>
            <person name="Wei J.T."/>
            <person name="Ye R.Z."/>
            <person name="Que T.C."/>
            <person name="Du C.H."/>
            <person name="Zhou Y.H."/>
            <person name="Cheng J.X."/>
            <person name="Dai P.F."/>
            <person name="Guo W.B."/>
            <person name="Han X.H."/>
            <person name="Huang E.J."/>
            <person name="Li L.F."/>
            <person name="Wei W."/>
            <person name="Gao Y.C."/>
            <person name="Liu J.Z."/>
            <person name="Shao H.Z."/>
            <person name="Wang X."/>
            <person name="Wang C.C."/>
            <person name="Yang T.C."/>
            <person name="Huo Q.B."/>
            <person name="Li W."/>
            <person name="Chen H.Y."/>
            <person name="Chen S.E."/>
            <person name="Zhou L.G."/>
            <person name="Ni X.B."/>
            <person name="Tian J.H."/>
            <person name="Sheng Y."/>
            <person name="Liu T."/>
            <person name="Pan Y.S."/>
            <person name="Xia L.Y."/>
            <person name="Li J."/>
            <person name="Zhao F."/>
            <person name="Cao W.C."/>
        </authorList>
    </citation>
    <scope>NUCLEOTIDE SEQUENCE</scope>
    <source>
        <strain evidence="3">Rmic-2018</strain>
    </source>
</reference>
<dbReference type="PANTHER" id="PTHR12111:SF2">
    <property type="entry name" value="SPLICING FACTOR YJU2B-RELATED"/>
    <property type="match status" value="1"/>
</dbReference>
<evidence type="ECO:0000256" key="1">
    <source>
        <dbReference type="ARBA" id="ARBA00005595"/>
    </source>
</evidence>
<dbReference type="PANTHER" id="PTHR12111">
    <property type="entry name" value="SPLICING FACTOR YJU2"/>
    <property type="match status" value="1"/>
</dbReference>
<gene>
    <name evidence="3" type="ORF">HPB51_008585</name>
</gene>
<organism evidence="3 4">
    <name type="scientific">Rhipicephalus microplus</name>
    <name type="common">Cattle tick</name>
    <name type="synonym">Boophilus microplus</name>
    <dbReference type="NCBI Taxonomy" id="6941"/>
    <lineage>
        <taxon>Eukaryota</taxon>
        <taxon>Metazoa</taxon>
        <taxon>Ecdysozoa</taxon>
        <taxon>Arthropoda</taxon>
        <taxon>Chelicerata</taxon>
        <taxon>Arachnida</taxon>
        <taxon>Acari</taxon>
        <taxon>Parasitiformes</taxon>
        <taxon>Ixodida</taxon>
        <taxon>Ixodoidea</taxon>
        <taxon>Ixodidae</taxon>
        <taxon>Rhipicephalinae</taxon>
        <taxon>Rhipicephalus</taxon>
        <taxon>Boophilus</taxon>
    </lineage>
</organism>
<feature type="compositionally biased region" description="Basic and acidic residues" evidence="2">
    <location>
        <begin position="253"/>
        <end position="265"/>
    </location>
</feature>
<feature type="compositionally biased region" description="Acidic residues" evidence="2">
    <location>
        <begin position="343"/>
        <end position="352"/>
    </location>
</feature>
<evidence type="ECO:0000313" key="4">
    <source>
        <dbReference type="Proteomes" id="UP000821866"/>
    </source>
</evidence>
<feature type="region of interest" description="Disordered" evidence="2">
    <location>
        <begin position="248"/>
        <end position="285"/>
    </location>
</feature>
<feature type="region of interest" description="Disordered" evidence="2">
    <location>
        <begin position="307"/>
        <end position="352"/>
    </location>
</feature>
<dbReference type="Proteomes" id="UP000821866">
    <property type="component" value="Chromosome 11"/>
</dbReference>
<proteinExistence type="inferred from homology"/>
<sequence>MLQYRWLNAVVYAGIKAERKAVNKYYPPEWTPGHGSINKFRNSHPLRDRARKLHLGILVIRFEMPYNIWCEGCGNHIGTGVRYNAEKSKVGMYYTTPVYKFRMKCHLCDNHFEIKTDPQNMDYEIISGARRQERRWDPSENEQVAPDDKEIGKKMATDAMFKLEHDVEDKAKVKVVTPALAKLEQLQDRWRDDYTANQLLRKSFRTKKKDLHVQAEKDRALLKKSSLQINLVPETQEDSRIAKLLTLMPTQTSDERRERKRKEISIRPLFAPQAPTSSSTKQTLTMQSLNVTKLEKLELASGLSTPLQKDLVRKCEPEKEEKSPQLSKSPSSERTISLVSDAYFEDSSGDET</sequence>
<feature type="compositionally biased region" description="Basic and acidic residues" evidence="2">
    <location>
        <begin position="310"/>
        <end position="323"/>
    </location>
</feature>
<protein>
    <recommendedName>
        <fullName evidence="5">Coiled-coil domain-containing protein 130</fullName>
    </recommendedName>
</protein>
<dbReference type="Pfam" id="PF04502">
    <property type="entry name" value="Saf4_Yju2"/>
    <property type="match status" value="1"/>
</dbReference>
<evidence type="ECO:0000256" key="2">
    <source>
        <dbReference type="SAM" id="MobiDB-lite"/>
    </source>
</evidence>
<evidence type="ECO:0008006" key="5">
    <source>
        <dbReference type="Google" id="ProtNLM"/>
    </source>
</evidence>
<comment type="similarity">
    <text evidence="1">Belongs to the CWC16 family.</text>
</comment>
<dbReference type="GO" id="GO:0000398">
    <property type="term" value="P:mRNA splicing, via spliceosome"/>
    <property type="evidence" value="ECO:0007669"/>
    <property type="project" value="InterPro"/>
</dbReference>
<dbReference type="AlphaFoldDB" id="A0A9J6EN20"/>
<evidence type="ECO:0000313" key="3">
    <source>
        <dbReference type="EMBL" id="KAH8035758.1"/>
    </source>
</evidence>
<feature type="compositionally biased region" description="Polar residues" evidence="2">
    <location>
        <begin position="324"/>
        <end position="338"/>
    </location>
</feature>
<dbReference type="GO" id="GO:0005684">
    <property type="term" value="C:U2-type spliceosomal complex"/>
    <property type="evidence" value="ECO:0007669"/>
    <property type="project" value="TreeGrafter"/>
</dbReference>
<dbReference type="EMBL" id="JABSTU010000003">
    <property type="protein sequence ID" value="KAH8035758.1"/>
    <property type="molecule type" value="Genomic_DNA"/>
</dbReference>
<name>A0A9J6EN20_RHIMP</name>
<dbReference type="VEuPathDB" id="VectorBase:LOC119180724"/>
<dbReference type="InterPro" id="IPR007590">
    <property type="entry name" value="Saf4/Yju2"/>
</dbReference>
<accession>A0A9J6EN20</accession>
<comment type="caution">
    <text evidence="3">The sequence shown here is derived from an EMBL/GenBank/DDBJ whole genome shotgun (WGS) entry which is preliminary data.</text>
</comment>